<sequence length="83" mass="9269">MQLIGGPLVIVWQWWWWLPSEQGQTDNSWGPRAIGNHGAPMSSPTLTPHPKKAYERYQGHLMGPPTDPGPLGSARVSKWSVRP</sequence>
<evidence type="ECO:0000256" key="2">
    <source>
        <dbReference type="SAM" id="SignalP"/>
    </source>
</evidence>
<reference evidence="3" key="1">
    <citation type="submission" date="2023-05" db="EMBL/GenBank/DDBJ databases">
        <authorList>
            <person name="Stuckert A."/>
        </authorList>
    </citation>
    <scope>NUCLEOTIDE SEQUENCE</scope>
</reference>
<proteinExistence type="predicted"/>
<comment type="caution">
    <text evidence="3">The sequence shown here is derived from an EMBL/GenBank/DDBJ whole genome shotgun (WGS) entry which is preliminary data.</text>
</comment>
<feature type="region of interest" description="Disordered" evidence="1">
    <location>
        <begin position="27"/>
        <end position="83"/>
    </location>
</feature>
<dbReference type="Proteomes" id="UP001162483">
    <property type="component" value="Unassembled WGS sequence"/>
</dbReference>
<name>A0ABN9E6L6_9NEOB</name>
<evidence type="ECO:0000256" key="1">
    <source>
        <dbReference type="SAM" id="MobiDB-lite"/>
    </source>
</evidence>
<keyword evidence="4" id="KW-1185">Reference proteome</keyword>
<evidence type="ECO:0008006" key="5">
    <source>
        <dbReference type="Google" id="ProtNLM"/>
    </source>
</evidence>
<protein>
    <recommendedName>
        <fullName evidence="5">Secreted protein</fullName>
    </recommendedName>
</protein>
<dbReference type="EMBL" id="CATNWA010015175">
    <property type="protein sequence ID" value="CAI9580288.1"/>
    <property type="molecule type" value="Genomic_DNA"/>
</dbReference>
<keyword evidence="2" id="KW-0732">Signal</keyword>
<evidence type="ECO:0000313" key="3">
    <source>
        <dbReference type="EMBL" id="CAI9580288.1"/>
    </source>
</evidence>
<feature type="chain" id="PRO_5046022869" description="Secreted protein" evidence="2">
    <location>
        <begin position="24"/>
        <end position="83"/>
    </location>
</feature>
<evidence type="ECO:0000313" key="4">
    <source>
        <dbReference type="Proteomes" id="UP001162483"/>
    </source>
</evidence>
<gene>
    <name evidence="3" type="ORF">SPARVUS_LOCUS9258537</name>
</gene>
<organism evidence="3 4">
    <name type="scientific">Staurois parvus</name>
    <dbReference type="NCBI Taxonomy" id="386267"/>
    <lineage>
        <taxon>Eukaryota</taxon>
        <taxon>Metazoa</taxon>
        <taxon>Chordata</taxon>
        <taxon>Craniata</taxon>
        <taxon>Vertebrata</taxon>
        <taxon>Euteleostomi</taxon>
        <taxon>Amphibia</taxon>
        <taxon>Batrachia</taxon>
        <taxon>Anura</taxon>
        <taxon>Neobatrachia</taxon>
        <taxon>Ranoidea</taxon>
        <taxon>Ranidae</taxon>
        <taxon>Staurois</taxon>
    </lineage>
</organism>
<accession>A0ABN9E6L6</accession>
<feature type="signal peptide" evidence="2">
    <location>
        <begin position="1"/>
        <end position="23"/>
    </location>
</feature>
<feature type="non-terminal residue" evidence="3">
    <location>
        <position position="83"/>
    </location>
</feature>